<feature type="compositionally biased region" description="Low complexity" evidence="1">
    <location>
        <begin position="65"/>
        <end position="87"/>
    </location>
</feature>
<protein>
    <submittedName>
        <fullName evidence="2">Uncharacterized protein</fullName>
    </submittedName>
</protein>
<evidence type="ECO:0000256" key="1">
    <source>
        <dbReference type="SAM" id="MobiDB-lite"/>
    </source>
</evidence>
<organism evidence="2 3">
    <name type="scientific">Streptomyces noursei</name>
    <name type="common">Streptomyces albulus</name>
    <dbReference type="NCBI Taxonomy" id="1971"/>
    <lineage>
        <taxon>Bacteria</taxon>
        <taxon>Bacillati</taxon>
        <taxon>Actinomycetota</taxon>
        <taxon>Actinomycetes</taxon>
        <taxon>Kitasatosporales</taxon>
        <taxon>Streptomycetaceae</taxon>
        <taxon>Streptomyces</taxon>
    </lineage>
</organism>
<proteinExistence type="predicted"/>
<dbReference type="AlphaFoldDB" id="A0A401RA35"/>
<gene>
    <name evidence="2" type="ORF">SALB_07250</name>
</gene>
<evidence type="ECO:0000313" key="3">
    <source>
        <dbReference type="Proteomes" id="UP000288351"/>
    </source>
</evidence>
<feature type="region of interest" description="Disordered" evidence="1">
    <location>
        <begin position="64"/>
        <end position="87"/>
    </location>
</feature>
<comment type="caution">
    <text evidence="2">The sequence shown here is derived from an EMBL/GenBank/DDBJ whole genome shotgun (WGS) entry which is preliminary data.</text>
</comment>
<sequence>MPPHLISAFATALASHEPVQRGRYDVPHAHLVTQKERGPQGEEFAAAHAARLKAVRAATRKARRNAAVTTRNGPVPAAAPAPVVRGR</sequence>
<accession>A0A401RA35</accession>
<name>A0A401RA35_STRNR</name>
<dbReference type="Proteomes" id="UP000288351">
    <property type="component" value="Unassembled WGS sequence"/>
</dbReference>
<reference evidence="2 3" key="1">
    <citation type="journal article" date="2019" name="Microbiol. Resour. Announc.">
        <title>Draft Genome Sequence of the Most Traditional epsilon-Poly-l-Lysine Producer, Streptomyces albulus NBRC14147.</title>
        <authorList>
            <person name="Yamanaka K."/>
            <person name="Hamano Y."/>
        </authorList>
    </citation>
    <scope>NUCLEOTIDE SEQUENCE [LARGE SCALE GENOMIC DNA]</scope>
    <source>
        <strain evidence="2 3">NBRC 14147</strain>
    </source>
</reference>
<dbReference type="EMBL" id="BHXC01000007">
    <property type="protein sequence ID" value="GCB94450.1"/>
    <property type="molecule type" value="Genomic_DNA"/>
</dbReference>
<evidence type="ECO:0000313" key="2">
    <source>
        <dbReference type="EMBL" id="GCB94450.1"/>
    </source>
</evidence>